<evidence type="ECO:0000256" key="2">
    <source>
        <dbReference type="ARBA" id="ARBA00023002"/>
    </source>
</evidence>
<dbReference type="OrthoDB" id="1522997at2"/>
<feature type="domain" description="D-isomer specific 2-hydroxyacid dehydrogenase NAD-binding" evidence="6">
    <location>
        <begin position="107"/>
        <end position="287"/>
    </location>
</feature>
<dbReference type="Proteomes" id="UP000189981">
    <property type="component" value="Unassembled WGS sequence"/>
</dbReference>
<keyword evidence="3" id="KW-0520">NAD</keyword>
<keyword evidence="8" id="KW-1185">Reference proteome</keyword>
<dbReference type="EMBL" id="FUYR01000002">
    <property type="protein sequence ID" value="SKB76148.1"/>
    <property type="molecule type" value="Genomic_DNA"/>
</dbReference>
<protein>
    <submittedName>
        <fullName evidence="7">Glycerate dehydrogenase</fullName>
    </submittedName>
</protein>
<dbReference type="FunFam" id="3.40.50.720:FF:000203">
    <property type="entry name" value="D-3-phosphoglycerate dehydrogenase (SerA)"/>
    <property type="match status" value="1"/>
</dbReference>
<dbReference type="InterPro" id="IPR036291">
    <property type="entry name" value="NAD(P)-bd_dom_sf"/>
</dbReference>
<dbReference type="GO" id="GO:0016616">
    <property type="term" value="F:oxidoreductase activity, acting on the CH-OH group of donors, NAD or NADP as acceptor"/>
    <property type="evidence" value="ECO:0007669"/>
    <property type="project" value="InterPro"/>
</dbReference>
<keyword evidence="2 4" id="KW-0560">Oxidoreductase</keyword>
<gene>
    <name evidence="7" type="ORF">SAMN05661099_2684</name>
</gene>
<evidence type="ECO:0000259" key="6">
    <source>
        <dbReference type="Pfam" id="PF02826"/>
    </source>
</evidence>
<evidence type="ECO:0000256" key="3">
    <source>
        <dbReference type="ARBA" id="ARBA00023027"/>
    </source>
</evidence>
<comment type="similarity">
    <text evidence="1 4">Belongs to the D-isomer specific 2-hydroxyacid dehydrogenase family.</text>
</comment>
<name>A0A1T5DWH6_9SPHI</name>
<dbReference type="Gene3D" id="3.40.50.720">
    <property type="entry name" value="NAD(P)-binding Rossmann-like Domain"/>
    <property type="match status" value="2"/>
</dbReference>
<evidence type="ECO:0000313" key="8">
    <source>
        <dbReference type="Proteomes" id="UP000189981"/>
    </source>
</evidence>
<dbReference type="PANTHER" id="PTHR43761:SF1">
    <property type="entry name" value="D-ISOMER SPECIFIC 2-HYDROXYACID DEHYDROGENASE CATALYTIC DOMAIN-CONTAINING PROTEIN-RELATED"/>
    <property type="match status" value="1"/>
</dbReference>
<dbReference type="PROSITE" id="PS00670">
    <property type="entry name" value="D_2_HYDROXYACID_DH_2"/>
    <property type="match status" value="1"/>
</dbReference>
<dbReference type="SUPFAM" id="SSF51735">
    <property type="entry name" value="NAD(P)-binding Rossmann-fold domains"/>
    <property type="match status" value="1"/>
</dbReference>
<dbReference type="PANTHER" id="PTHR43761">
    <property type="entry name" value="D-ISOMER SPECIFIC 2-HYDROXYACID DEHYDROGENASE FAMILY PROTEIN (AFU_ORTHOLOGUE AFUA_1G13630)"/>
    <property type="match status" value="1"/>
</dbReference>
<dbReference type="CDD" id="cd12162">
    <property type="entry name" value="2-Hacid_dh_4"/>
    <property type="match status" value="1"/>
</dbReference>
<dbReference type="Pfam" id="PF00389">
    <property type="entry name" value="2-Hacid_dh"/>
    <property type="match status" value="1"/>
</dbReference>
<dbReference type="Pfam" id="PF02826">
    <property type="entry name" value="2-Hacid_dh_C"/>
    <property type="match status" value="1"/>
</dbReference>
<dbReference type="InterPro" id="IPR006140">
    <property type="entry name" value="D-isomer_DH_NAD-bd"/>
</dbReference>
<evidence type="ECO:0000256" key="1">
    <source>
        <dbReference type="ARBA" id="ARBA00005854"/>
    </source>
</evidence>
<dbReference type="SUPFAM" id="SSF52283">
    <property type="entry name" value="Formate/glycerate dehydrogenase catalytic domain-like"/>
    <property type="match status" value="1"/>
</dbReference>
<dbReference type="GO" id="GO:0051287">
    <property type="term" value="F:NAD binding"/>
    <property type="evidence" value="ECO:0007669"/>
    <property type="project" value="InterPro"/>
</dbReference>
<reference evidence="8" key="1">
    <citation type="submission" date="2017-02" db="EMBL/GenBank/DDBJ databases">
        <authorList>
            <person name="Varghese N."/>
            <person name="Submissions S."/>
        </authorList>
    </citation>
    <scope>NUCLEOTIDE SEQUENCE [LARGE SCALE GENOMIC DNA]</scope>
    <source>
        <strain evidence="8">DSM 22385</strain>
    </source>
</reference>
<dbReference type="InterPro" id="IPR006139">
    <property type="entry name" value="D-isomer_2_OHA_DH_cat_dom"/>
</dbReference>
<dbReference type="InterPro" id="IPR029753">
    <property type="entry name" value="D-isomer_DH_CS"/>
</dbReference>
<evidence type="ECO:0000256" key="4">
    <source>
        <dbReference type="RuleBase" id="RU003719"/>
    </source>
</evidence>
<sequence length="319" mass="34387">MKIVVLDGYTLNPGDLSWIGLKMLGHLTVYDRTPANLILERCEGAEIVFTNKTPLGAEVIHQLSNLQFIGVLATGYNVVDVAAATASQIIVSNVPGYGTASVAQFTIALLLELCHRVQRHSDSVLSGKWSRSPDFSYWDSPLVELQGKTIGIIGFGDIGSKLGDLATAFGMNIIATGRRRTGQGNRKNFAWADLNTLLAESDVVSLHCPLYPETQGLINADRLQRMKHSAFLLNTSRGPLVVEEDLAIALNTGQIAGAAIDVLSTEPPSLGNPLFTAKNCIITPHIAWATREARERLMGIAVENLSAFIKGTPINIVKS</sequence>
<proteinExistence type="inferred from homology"/>
<dbReference type="InterPro" id="IPR050418">
    <property type="entry name" value="D-iso_2-hydroxyacid_DH_PdxB"/>
</dbReference>
<dbReference type="PROSITE" id="PS00671">
    <property type="entry name" value="D_2_HYDROXYACID_DH_3"/>
    <property type="match status" value="1"/>
</dbReference>
<feature type="domain" description="D-isomer specific 2-hydroxyacid dehydrogenase catalytic" evidence="5">
    <location>
        <begin position="24"/>
        <end position="317"/>
    </location>
</feature>
<dbReference type="STRING" id="572036.SAMN05661099_2684"/>
<evidence type="ECO:0000259" key="5">
    <source>
        <dbReference type="Pfam" id="PF00389"/>
    </source>
</evidence>
<accession>A0A1T5DWH6</accession>
<organism evidence="7 8">
    <name type="scientific">Daejeonella lutea</name>
    <dbReference type="NCBI Taxonomy" id="572036"/>
    <lineage>
        <taxon>Bacteria</taxon>
        <taxon>Pseudomonadati</taxon>
        <taxon>Bacteroidota</taxon>
        <taxon>Sphingobacteriia</taxon>
        <taxon>Sphingobacteriales</taxon>
        <taxon>Sphingobacteriaceae</taxon>
        <taxon>Daejeonella</taxon>
    </lineage>
</organism>
<evidence type="ECO:0000313" key="7">
    <source>
        <dbReference type="EMBL" id="SKB76148.1"/>
    </source>
</evidence>
<dbReference type="AlphaFoldDB" id="A0A1T5DWH6"/>
<dbReference type="RefSeq" id="WP_079703164.1">
    <property type="nucleotide sequence ID" value="NZ_FUYR01000002.1"/>
</dbReference>